<dbReference type="InterPro" id="IPR044974">
    <property type="entry name" value="Disease_R_plants"/>
</dbReference>
<dbReference type="InterPro" id="IPR055414">
    <property type="entry name" value="LRR_R13L4/SHOC2-like"/>
</dbReference>
<keyword evidence="3" id="KW-0677">Repeat</keyword>
<evidence type="ECO:0000259" key="9">
    <source>
        <dbReference type="Pfam" id="PF23559"/>
    </source>
</evidence>
<sequence>MRLKPRPTGVSRVAAHSGQGPGALVPVPFWALQKFPRPGPFGQHLPVTPPRFRRFRSRLAASSGRHHLLLPPLRAPPSLPLLSKAPLVSPPTVPTMNREDGANAPEYAEVGVVDKICEHGVGDGAIGSLLPKLVEVLKEEYDLHKGVRKKIKHLSQELESMNAVLLKVGEVPPDQLDELVKLWAGDVRELSYDMEDVVDAFLVHIDGPEPLDTHMLRRFRKKMANFFNKCKHHHKIAGAIQDVNKKVEEVAARRDRYMVDNIIAKVTGPVTIDPRLQALYKKTTELVGIEKQSEKLVKILSLGDDVHASDEKMKIVSIVGFGGLGKTTLSKAVYDKHKLAFDCGAFVPVGRDPDMKKVLRDILIDFDYMNPNVMILDERQLINELRKLIQNKRFLFVIDDIWDKKSWELIRCALQHSNCGGRVVVTTRIFEVATHIGDIYKMQPLSRDDSEILLYSRINDGEDRFLDSLSTEACDKILKKCGGVPLAIITIASLLASKSGEDWSNVYNSIGFGERGNDIVENTRRILSFSYYDLPSHLKACMLYLSLFREEYGIEKNLLIWKWIAEGFIQNEHATGIGLFELGEGYFNELINRSMIQPMELEDNGEGKEKFATILDSDDQQKQLMVGSNARRLAVHGRSVEEHNHPQLVNVGLEKVRSFSATQCGDINVVTSYFRVLRVLTLEDCSVTGEACGKHRLEHVGNLRHLRYLGIWNTRIDEFPKEVGDLKFLQTLNLSGTGIQQLPEAVGLLKQLLCLRINDSIAVPAGLIGNLTSLQELKIWPVDDVSTRQFVKELGKLRELRILRCTIHISDEGMERDLLESLANLHKIRTLCILGSALPSGITREACFVTPQRLGQLCLECFKFSGLPVWINSSLLLNLTHLDVSVHVVQEQDMETLGRLPELCYLKLCSDYTRLVSIRNGDLQRYLFRKLRFFVSPFLFARFDDLHGRENDGGICIAVAPSIMMPSLESLVFCVYVRFLKDMVEMQPGFDNLHMQLGFEKVASSSLQRVTATIQCEDATAAAEVEEAKTALAHAADLHPNRPTLTTQMVNKHKMLSSDRELRV</sequence>
<evidence type="ECO:0000256" key="3">
    <source>
        <dbReference type="ARBA" id="ARBA00022737"/>
    </source>
</evidence>
<dbReference type="CDD" id="cd14798">
    <property type="entry name" value="RX-CC_like"/>
    <property type="match status" value="1"/>
</dbReference>
<evidence type="ECO:0000256" key="2">
    <source>
        <dbReference type="ARBA" id="ARBA00022614"/>
    </source>
</evidence>
<evidence type="ECO:0000313" key="11">
    <source>
        <dbReference type="EMBL" id="EEE51583.1"/>
    </source>
</evidence>
<dbReference type="InterPro" id="IPR058922">
    <property type="entry name" value="WHD_DRP"/>
</dbReference>
<dbReference type="Gene3D" id="1.20.5.4130">
    <property type="match status" value="1"/>
</dbReference>
<feature type="domain" description="Disease resistance N-terminal" evidence="8">
    <location>
        <begin position="125"/>
        <end position="209"/>
    </location>
</feature>
<dbReference type="InterPro" id="IPR027417">
    <property type="entry name" value="P-loop_NTPase"/>
</dbReference>
<dbReference type="Pfam" id="PF23598">
    <property type="entry name" value="LRR_14"/>
    <property type="match status" value="1"/>
</dbReference>
<dbReference type="Pfam" id="PF23559">
    <property type="entry name" value="WHD_DRP"/>
    <property type="match status" value="1"/>
</dbReference>
<reference evidence="11" key="2">
    <citation type="submission" date="2008-12" db="EMBL/GenBank/DDBJ databases">
        <title>Improved gene annotation of the rice (Oryza sativa) genomes.</title>
        <authorList>
            <person name="Wang J."/>
            <person name="Li R."/>
            <person name="Fan W."/>
            <person name="Huang Q."/>
            <person name="Zhang J."/>
            <person name="Zhou Y."/>
            <person name="Hu Y."/>
            <person name="Zi S."/>
            <person name="Li J."/>
            <person name="Ni P."/>
            <person name="Zheng H."/>
            <person name="Zhang Y."/>
            <person name="Zhao M."/>
            <person name="Hao Q."/>
            <person name="McDermott J."/>
            <person name="Samudrala R."/>
            <person name="Kristiansen K."/>
            <person name="Wong G.K.-S."/>
        </authorList>
    </citation>
    <scope>NUCLEOTIDE SEQUENCE</scope>
</reference>
<protein>
    <submittedName>
        <fullName evidence="11">Uncharacterized protein</fullName>
    </submittedName>
</protein>
<dbReference type="Gene3D" id="1.10.8.430">
    <property type="entry name" value="Helical domain of apoptotic protease-activating factors"/>
    <property type="match status" value="1"/>
</dbReference>
<dbReference type="Gene3D" id="3.80.10.10">
    <property type="entry name" value="Ribonuclease Inhibitor"/>
    <property type="match status" value="1"/>
</dbReference>
<dbReference type="GO" id="GO:0009626">
    <property type="term" value="P:plant-type hypersensitive response"/>
    <property type="evidence" value="ECO:0007669"/>
    <property type="project" value="UniProtKB-ARBA"/>
</dbReference>
<dbReference type="Gene3D" id="3.40.50.300">
    <property type="entry name" value="P-loop containing nucleotide triphosphate hydrolases"/>
    <property type="match status" value="1"/>
</dbReference>
<name>B9G977_ORYSJ</name>
<evidence type="ECO:0000256" key="5">
    <source>
        <dbReference type="ARBA" id="ARBA00022821"/>
    </source>
</evidence>
<dbReference type="PANTHER" id="PTHR23155:SF1181">
    <property type="entry name" value="OS08G0170200 PROTEIN"/>
    <property type="match status" value="1"/>
</dbReference>
<dbReference type="Gene3D" id="1.10.10.10">
    <property type="entry name" value="Winged helix-like DNA-binding domain superfamily/Winged helix DNA-binding domain"/>
    <property type="match status" value="1"/>
</dbReference>
<proteinExistence type="inferred from homology"/>
<evidence type="ECO:0000256" key="1">
    <source>
        <dbReference type="ARBA" id="ARBA00008894"/>
    </source>
</evidence>
<dbReference type="Pfam" id="PF18052">
    <property type="entry name" value="Rx_N"/>
    <property type="match status" value="1"/>
</dbReference>
<evidence type="ECO:0000256" key="6">
    <source>
        <dbReference type="ARBA" id="ARBA00023054"/>
    </source>
</evidence>
<organism evidence="11">
    <name type="scientific">Oryza sativa subsp. japonica</name>
    <name type="common">Rice</name>
    <dbReference type="NCBI Taxonomy" id="39947"/>
    <lineage>
        <taxon>Eukaryota</taxon>
        <taxon>Viridiplantae</taxon>
        <taxon>Streptophyta</taxon>
        <taxon>Embryophyta</taxon>
        <taxon>Tracheophyta</taxon>
        <taxon>Spermatophyta</taxon>
        <taxon>Magnoliopsida</taxon>
        <taxon>Liliopsida</taxon>
        <taxon>Poales</taxon>
        <taxon>Poaceae</taxon>
        <taxon>BOP clade</taxon>
        <taxon>Oryzoideae</taxon>
        <taxon>Oryzeae</taxon>
        <taxon>Oryzinae</taxon>
        <taxon>Oryza</taxon>
        <taxon>Oryza sativa</taxon>
    </lineage>
</organism>
<dbReference type="AlphaFoldDB" id="B9G977"/>
<evidence type="ECO:0000256" key="4">
    <source>
        <dbReference type="ARBA" id="ARBA00022741"/>
    </source>
</evidence>
<dbReference type="InterPro" id="IPR002182">
    <property type="entry name" value="NB-ARC"/>
</dbReference>
<dbReference type="SUPFAM" id="SSF52540">
    <property type="entry name" value="P-loop containing nucleoside triphosphate hydrolases"/>
    <property type="match status" value="1"/>
</dbReference>
<keyword evidence="6" id="KW-0175">Coiled coil</keyword>
<dbReference type="GO" id="GO:0002758">
    <property type="term" value="P:innate immune response-activating signaling pathway"/>
    <property type="evidence" value="ECO:0007669"/>
    <property type="project" value="UniProtKB-ARBA"/>
</dbReference>
<gene>
    <name evidence="11" type="ORF">OsJ_32817</name>
</gene>
<dbReference type="HOGENOM" id="CLU_000837_25_0_1"/>
<dbReference type="FunFam" id="1.10.10.10:FF:000322">
    <property type="entry name" value="Probable disease resistance protein At1g63360"/>
    <property type="match status" value="1"/>
</dbReference>
<dbReference type="Pfam" id="PF00931">
    <property type="entry name" value="NB-ARC"/>
    <property type="match status" value="1"/>
</dbReference>
<dbReference type="InterPro" id="IPR041118">
    <property type="entry name" value="Rx_N"/>
</dbReference>
<reference evidence="11" key="1">
    <citation type="journal article" date="2005" name="PLoS Biol.">
        <title>The genomes of Oryza sativa: a history of duplications.</title>
        <authorList>
            <person name="Yu J."/>
            <person name="Wang J."/>
            <person name="Lin W."/>
            <person name="Li S."/>
            <person name="Li H."/>
            <person name="Zhou J."/>
            <person name="Ni P."/>
            <person name="Dong W."/>
            <person name="Hu S."/>
            <person name="Zeng C."/>
            <person name="Zhang J."/>
            <person name="Zhang Y."/>
            <person name="Li R."/>
            <person name="Xu Z."/>
            <person name="Li S."/>
            <person name="Li X."/>
            <person name="Zheng H."/>
            <person name="Cong L."/>
            <person name="Lin L."/>
            <person name="Yin J."/>
            <person name="Geng J."/>
            <person name="Li G."/>
            <person name="Shi J."/>
            <person name="Liu J."/>
            <person name="Lv H."/>
            <person name="Li J."/>
            <person name="Wang J."/>
            <person name="Deng Y."/>
            <person name="Ran L."/>
            <person name="Shi X."/>
            <person name="Wang X."/>
            <person name="Wu Q."/>
            <person name="Li C."/>
            <person name="Ren X."/>
            <person name="Wang J."/>
            <person name="Wang X."/>
            <person name="Li D."/>
            <person name="Liu D."/>
            <person name="Zhang X."/>
            <person name="Ji Z."/>
            <person name="Zhao W."/>
            <person name="Sun Y."/>
            <person name="Zhang Z."/>
            <person name="Bao J."/>
            <person name="Han Y."/>
            <person name="Dong L."/>
            <person name="Ji J."/>
            <person name="Chen P."/>
            <person name="Wu S."/>
            <person name="Liu J."/>
            <person name="Xiao Y."/>
            <person name="Bu D."/>
            <person name="Tan J."/>
            <person name="Yang L."/>
            <person name="Ye C."/>
            <person name="Zhang J."/>
            <person name="Xu J."/>
            <person name="Zhou Y."/>
            <person name="Yu Y."/>
            <person name="Zhang B."/>
            <person name="Zhuang S."/>
            <person name="Wei H."/>
            <person name="Liu B."/>
            <person name="Lei M."/>
            <person name="Yu H."/>
            <person name="Li Y."/>
            <person name="Xu H."/>
            <person name="Wei S."/>
            <person name="He X."/>
            <person name="Fang L."/>
            <person name="Zhang Z."/>
            <person name="Zhang Y."/>
            <person name="Huang X."/>
            <person name="Su Z."/>
            <person name="Tong W."/>
            <person name="Li J."/>
            <person name="Tong Z."/>
            <person name="Li S."/>
            <person name="Ye J."/>
            <person name="Wang L."/>
            <person name="Fang L."/>
            <person name="Lei T."/>
            <person name="Chen C."/>
            <person name="Chen H."/>
            <person name="Xu Z."/>
            <person name="Li H."/>
            <person name="Huang H."/>
            <person name="Zhang F."/>
            <person name="Xu H."/>
            <person name="Li N."/>
            <person name="Zhao C."/>
            <person name="Li S."/>
            <person name="Dong L."/>
            <person name="Huang Y."/>
            <person name="Li L."/>
            <person name="Xi Y."/>
            <person name="Qi Q."/>
            <person name="Li W."/>
            <person name="Zhang B."/>
            <person name="Hu W."/>
            <person name="Zhang Y."/>
            <person name="Tian X."/>
            <person name="Jiao Y."/>
            <person name="Liang X."/>
            <person name="Jin J."/>
            <person name="Gao L."/>
            <person name="Zheng W."/>
            <person name="Hao B."/>
            <person name="Liu S."/>
            <person name="Wang W."/>
            <person name="Yuan L."/>
            <person name="Cao M."/>
            <person name="McDermott J."/>
            <person name="Samudrala R."/>
            <person name="Wang J."/>
            <person name="Wong G.K."/>
            <person name="Yang H."/>
        </authorList>
    </citation>
    <scope>NUCLEOTIDE SEQUENCE [LARGE SCALE GENOMIC DNA]</scope>
</reference>
<dbReference type="InterPro" id="IPR042197">
    <property type="entry name" value="Apaf_helical"/>
</dbReference>
<comment type="similarity">
    <text evidence="1">Belongs to the disease resistance NB-LRR family.</text>
</comment>
<evidence type="ECO:0000259" key="8">
    <source>
        <dbReference type="Pfam" id="PF18052"/>
    </source>
</evidence>
<accession>B9G977</accession>
<evidence type="ECO:0000259" key="10">
    <source>
        <dbReference type="Pfam" id="PF23598"/>
    </source>
</evidence>
<evidence type="ECO:0000259" key="7">
    <source>
        <dbReference type="Pfam" id="PF00931"/>
    </source>
</evidence>
<feature type="domain" description="Disease resistance R13L4/SHOC-2-like LRR" evidence="10">
    <location>
        <begin position="655"/>
        <end position="1045"/>
    </location>
</feature>
<dbReference type="InterPro" id="IPR036388">
    <property type="entry name" value="WH-like_DNA-bd_sf"/>
</dbReference>
<dbReference type="GO" id="GO:0043531">
    <property type="term" value="F:ADP binding"/>
    <property type="evidence" value="ECO:0007669"/>
    <property type="project" value="InterPro"/>
</dbReference>
<dbReference type="FunFam" id="3.40.50.300:FF:001091">
    <property type="entry name" value="Probable disease resistance protein At1g61300"/>
    <property type="match status" value="1"/>
</dbReference>
<feature type="domain" description="NB-ARC" evidence="7">
    <location>
        <begin position="310"/>
        <end position="450"/>
    </location>
</feature>
<feature type="domain" description="Disease resistance protein winged helix" evidence="9">
    <location>
        <begin position="547"/>
        <end position="609"/>
    </location>
</feature>
<keyword evidence="4" id="KW-0547">Nucleotide-binding</keyword>
<dbReference type="Proteomes" id="UP000007752">
    <property type="component" value="Chromosome 11"/>
</dbReference>
<dbReference type="GO" id="GO:0042742">
    <property type="term" value="P:defense response to bacterium"/>
    <property type="evidence" value="ECO:0007669"/>
    <property type="project" value="UniProtKB-ARBA"/>
</dbReference>
<dbReference type="EMBL" id="CM000148">
    <property type="protein sequence ID" value="EEE51583.1"/>
    <property type="molecule type" value="Genomic_DNA"/>
</dbReference>
<dbReference type="InterPro" id="IPR032675">
    <property type="entry name" value="LRR_dom_sf"/>
</dbReference>
<dbReference type="PRINTS" id="PR00364">
    <property type="entry name" value="DISEASERSIST"/>
</dbReference>
<keyword evidence="5" id="KW-0611">Plant defense</keyword>
<dbReference type="InterPro" id="IPR038005">
    <property type="entry name" value="RX-like_CC"/>
</dbReference>
<keyword evidence="2" id="KW-0433">Leucine-rich repeat</keyword>
<dbReference type="SUPFAM" id="SSF52047">
    <property type="entry name" value="RNI-like"/>
    <property type="match status" value="1"/>
</dbReference>
<dbReference type="PANTHER" id="PTHR23155">
    <property type="entry name" value="DISEASE RESISTANCE PROTEIN RP"/>
    <property type="match status" value="1"/>
</dbReference>